<organism evidence="2 3">
    <name type="scientific">Helicobacter cetorum (strain ATCC BAA-429 / MIT 00-7128)</name>
    <dbReference type="NCBI Taxonomy" id="182217"/>
    <lineage>
        <taxon>Bacteria</taxon>
        <taxon>Pseudomonadati</taxon>
        <taxon>Campylobacterota</taxon>
        <taxon>Epsilonproteobacteria</taxon>
        <taxon>Campylobacterales</taxon>
        <taxon>Helicobacteraceae</taxon>
        <taxon>Helicobacter</taxon>
    </lineage>
</organism>
<reference evidence="3" key="1">
    <citation type="submission" date="2012-04" db="EMBL/GenBank/DDBJ databases">
        <title>Complete genome sequence of Helicobacter cetorum strain MIT 00-7128.</title>
        <authorList>
            <person name="Kersulyte D."/>
            <person name="Berg D.E."/>
        </authorList>
    </citation>
    <scope>NUCLEOTIDE SEQUENCE [LARGE SCALE GENOMIC DNA]</scope>
    <source>
        <strain evidence="3">MIT 00-7128</strain>
    </source>
</reference>
<protein>
    <submittedName>
        <fullName evidence="2">Uncharacterized protein</fullName>
    </submittedName>
</protein>
<dbReference type="eggNOG" id="ENOG50307KN">
    <property type="taxonomic scope" value="Bacteria"/>
</dbReference>
<dbReference type="STRING" id="182217.HCW_05045"/>
<dbReference type="Proteomes" id="UP000005010">
    <property type="component" value="Chromosome"/>
</dbReference>
<dbReference type="NCBIfam" id="NF040738">
    <property type="entry name" value="nickel_Mua"/>
    <property type="match status" value="1"/>
</dbReference>
<dbReference type="HOGENOM" id="CLU_1710762_0_0_7"/>
<name>I0EMV7_HELC0</name>
<dbReference type="RefSeq" id="WP_014661146.1">
    <property type="nucleotide sequence ID" value="NC_017737.1"/>
</dbReference>
<proteinExistence type="predicted"/>
<gene>
    <name evidence="2" type="ordered locus">HCW_05045</name>
</gene>
<feature type="coiled-coil region" evidence="1">
    <location>
        <begin position="7"/>
        <end position="59"/>
    </location>
</feature>
<accession>I0EMV7</accession>
<evidence type="ECO:0000313" key="3">
    <source>
        <dbReference type="Proteomes" id="UP000005010"/>
    </source>
</evidence>
<dbReference type="PATRIC" id="fig|182217.3.peg.1072"/>
<dbReference type="EMBL" id="CP003479">
    <property type="protein sequence ID" value="AFI04276.1"/>
    <property type="molecule type" value="Genomic_DNA"/>
</dbReference>
<evidence type="ECO:0000256" key="1">
    <source>
        <dbReference type="SAM" id="Coils"/>
    </source>
</evidence>
<keyword evidence="1" id="KW-0175">Coiled coil</keyword>
<sequence length="164" mass="19570">MHQSKLQEELELELNAYKKEIADSRETLKKIRLELAHTQKVLQKKMSALENVKQELYKEKCQQETLRLDKKLPLEIKDDEIVLPCALEEVEVYSKDNTITTAKPIKRLFGEELYLQYRSLLRENKTLKNQLSKKDFEISVLKIELRDMFQEVQLYQDQNLLKDE</sequence>
<dbReference type="KEGG" id="hce:HCW_05045"/>
<evidence type="ECO:0000313" key="2">
    <source>
        <dbReference type="EMBL" id="AFI04276.1"/>
    </source>
</evidence>
<dbReference type="AlphaFoldDB" id="I0EMV7"/>
<dbReference type="InterPro" id="IPR047781">
    <property type="entry name" value="Mua"/>
</dbReference>
<keyword evidence="3" id="KW-1185">Reference proteome</keyword>